<organism evidence="1 2">
    <name type="scientific">Cavenderia fasciculata</name>
    <name type="common">Slime mold</name>
    <name type="synonym">Dictyostelium fasciculatum</name>
    <dbReference type="NCBI Taxonomy" id="261658"/>
    <lineage>
        <taxon>Eukaryota</taxon>
        <taxon>Amoebozoa</taxon>
        <taxon>Evosea</taxon>
        <taxon>Eumycetozoa</taxon>
        <taxon>Dictyostelia</taxon>
        <taxon>Acytosteliales</taxon>
        <taxon>Cavenderiaceae</taxon>
        <taxon>Cavenderia</taxon>
    </lineage>
</organism>
<name>F4PWY8_CACFS</name>
<reference evidence="2" key="1">
    <citation type="journal article" date="2011" name="Genome Res.">
        <title>Phylogeny-wide analysis of social amoeba genomes highlights ancient origins for complex intercellular communication.</title>
        <authorList>
            <person name="Heidel A.J."/>
            <person name="Lawal H.M."/>
            <person name="Felder M."/>
            <person name="Schilde C."/>
            <person name="Helps N.R."/>
            <person name="Tunggal B."/>
            <person name="Rivero F."/>
            <person name="John U."/>
            <person name="Schleicher M."/>
            <person name="Eichinger L."/>
            <person name="Platzer M."/>
            <person name="Noegel A.A."/>
            <person name="Schaap P."/>
            <person name="Gloeckner G."/>
        </authorList>
    </citation>
    <scope>NUCLEOTIDE SEQUENCE [LARGE SCALE GENOMIC DNA]</scope>
    <source>
        <strain evidence="2">SH3</strain>
    </source>
</reference>
<dbReference type="GeneID" id="14872028"/>
<evidence type="ECO:0000313" key="2">
    <source>
        <dbReference type="Proteomes" id="UP000007797"/>
    </source>
</evidence>
<sequence length="920" mass="107503">MASGRMSKSLEAVSINSSDVLDQPLSFWQPFPRLKHFRIILAYGNPLPNVNISSSWHQQNINWLVNPQIKQVTFIASTHKSILTEMGTCPNVTKVVLRNIYQRSVDVDSSRFYKFNGIFINRGLCFVNESMNTAIPKDVIKKWVFSKTDDRKCRDWLYSQDLLDKYQQERLTCPMHTYHHANDVKISSNIAISKRTNGDVNLVPYQTINFQNGSRIDSDPIKPKSIFLDNSLHRLDWTFDIITMQKAIEPPTEFIDLILKFVKLGERWRNNQLNDNDIQIESESEQLLNDYKSKQGDDLILSWLLYLVLNGDTIISTSTNVKRMSLHLLDRELKKYIKVKEWEYNQKIVKNIFYSSSIASSSSSELNLIISILRTLLIKNNCSSKYARDEFIEFIENVIKSGKDKPFREIILKIIESFRKKYLRSNTKKYLLPTFCNIATSFLTDNSNHQYQLRALNIIHPMKKTTCAPNFTVAHLLRNNCQFQSPTFKFSHDTVVQALVDRIDIIIENHKNDDFISTVIQIIQYIDQNQYKYVSYRIGPILLKRYKSSSSSIDQEFMKISILGKHFFKCLFELINYSYSIGKPCLPNDWQLDFDIDYFSIYLAPIMKSIIQTQSNPPSIPIDFLNTMVPILYPYWKHLVGPICSIECTTNIMSNMLALLVSKEGFSKNSFTTFNLFIDSLMDPSGTGNIEKIFGEITKMIEMIQGGVWTYDQLLRITNLFIERDNKYQDWKYITQESISNHAKLHHLLAVHREEMVLPLSSIRISLSKILKYDVSSSDLPSNYHIVPTIIWKWKLLCDYENDKASAAVEYYQQIIPLLFDRLSKPLKIYNQYEHQVWLQNEEMMISLWQIVNLLSLYKESQLQQQYQLHFDNICNLLYKNRSPMLLDALDKLQSDDIDTFKLEIKTLFNIKINKKQILV</sequence>
<dbReference type="AlphaFoldDB" id="F4PWY8"/>
<gene>
    <name evidence="1" type="ORF">DFA_06893</name>
</gene>
<accession>F4PWY8</accession>
<dbReference type="Proteomes" id="UP000007797">
    <property type="component" value="Unassembled WGS sequence"/>
</dbReference>
<keyword evidence="2" id="KW-1185">Reference proteome</keyword>
<dbReference type="EMBL" id="GL883013">
    <property type="protein sequence ID" value="EGG19791.1"/>
    <property type="molecule type" value="Genomic_DNA"/>
</dbReference>
<dbReference type="KEGG" id="dfa:DFA_06893"/>
<evidence type="ECO:0000313" key="1">
    <source>
        <dbReference type="EMBL" id="EGG19791.1"/>
    </source>
</evidence>
<dbReference type="RefSeq" id="XP_004358137.1">
    <property type="nucleotide sequence ID" value="XM_004358080.1"/>
</dbReference>
<protein>
    <submittedName>
        <fullName evidence="1">Uncharacterized protein</fullName>
    </submittedName>
</protein>
<proteinExistence type="predicted"/>